<sequence length="216" mass="24550">MSLGKRVFTAFFFFIIMPLVVLGTISYLAFQHITEQKYSDQMELSMNAIGRNLNNMIKEANYFSDFWVTTEDSVESVEQALGAGAQSTGGKQDQSKDTESGDYEELLEKQKLTGRVLLTYPGIKSVTLYHIDGKVVNLRFVVDEPIPRDVLERNPIYPEVLKKKRRAGVDRSERGCESDGRQQPVHADSRPARHRYAPAERRARHALRNERIGADV</sequence>
<dbReference type="RefSeq" id="WP_277535104.1">
    <property type="nucleotide sequence ID" value="NZ_JAPDIA010000008.1"/>
</dbReference>
<evidence type="ECO:0000313" key="4">
    <source>
        <dbReference type="Proteomes" id="UP001153404"/>
    </source>
</evidence>
<feature type="transmembrane region" description="Helical" evidence="2">
    <location>
        <begin position="7"/>
        <end position="30"/>
    </location>
</feature>
<feature type="compositionally biased region" description="Basic and acidic residues" evidence="1">
    <location>
        <begin position="167"/>
        <end position="180"/>
    </location>
</feature>
<reference evidence="3" key="1">
    <citation type="submission" date="2022-10" db="EMBL/GenBank/DDBJ databases">
        <title>Comparative genomic analysis of Cohnella hashimotonis sp. nov., isolated from the International Space Station.</title>
        <authorList>
            <person name="Simpson A."/>
            <person name="Venkateswaran K."/>
        </authorList>
    </citation>
    <scope>NUCLEOTIDE SEQUENCE</scope>
    <source>
        <strain evidence="3">DSM 28161</strain>
    </source>
</reference>
<keyword evidence="2" id="KW-0472">Membrane</keyword>
<evidence type="ECO:0000256" key="2">
    <source>
        <dbReference type="SAM" id="Phobius"/>
    </source>
</evidence>
<protein>
    <submittedName>
        <fullName evidence="3">Uncharacterized protein</fullName>
    </submittedName>
</protein>
<keyword evidence="4" id="KW-1185">Reference proteome</keyword>
<comment type="caution">
    <text evidence="3">The sequence shown here is derived from an EMBL/GenBank/DDBJ whole genome shotgun (WGS) entry which is preliminary data.</text>
</comment>
<accession>A0A9X4L1W7</accession>
<keyword evidence="2" id="KW-1133">Transmembrane helix</keyword>
<feature type="compositionally biased region" description="Basic and acidic residues" evidence="1">
    <location>
        <begin position="187"/>
        <end position="216"/>
    </location>
</feature>
<keyword evidence="2" id="KW-0812">Transmembrane</keyword>
<feature type="region of interest" description="Disordered" evidence="1">
    <location>
        <begin position="167"/>
        <end position="216"/>
    </location>
</feature>
<evidence type="ECO:0000313" key="3">
    <source>
        <dbReference type="EMBL" id="MDG0812017.1"/>
    </source>
</evidence>
<organism evidence="3 4">
    <name type="scientific">Cohnella rhizosphaerae</name>
    <dbReference type="NCBI Taxonomy" id="1457232"/>
    <lineage>
        <taxon>Bacteria</taxon>
        <taxon>Bacillati</taxon>
        <taxon>Bacillota</taxon>
        <taxon>Bacilli</taxon>
        <taxon>Bacillales</taxon>
        <taxon>Paenibacillaceae</taxon>
        <taxon>Cohnella</taxon>
    </lineage>
</organism>
<dbReference type="Proteomes" id="UP001153404">
    <property type="component" value="Unassembled WGS sequence"/>
</dbReference>
<proteinExistence type="predicted"/>
<evidence type="ECO:0000256" key="1">
    <source>
        <dbReference type="SAM" id="MobiDB-lite"/>
    </source>
</evidence>
<dbReference type="EMBL" id="JAPDIA010000008">
    <property type="protein sequence ID" value="MDG0812017.1"/>
    <property type="molecule type" value="Genomic_DNA"/>
</dbReference>
<feature type="region of interest" description="Disordered" evidence="1">
    <location>
        <begin position="81"/>
        <end position="102"/>
    </location>
</feature>
<gene>
    <name evidence="3" type="ORF">OMP40_23610</name>
</gene>
<dbReference type="AlphaFoldDB" id="A0A9X4L1W7"/>
<name>A0A9X4L1W7_9BACL</name>